<evidence type="ECO:0008006" key="5">
    <source>
        <dbReference type="Google" id="ProtNLM"/>
    </source>
</evidence>
<evidence type="ECO:0000256" key="2">
    <source>
        <dbReference type="SAM" id="Phobius"/>
    </source>
</evidence>
<evidence type="ECO:0000313" key="3">
    <source>
        <dbReference type="EMBL" id="MDP0399076.1"/>
    </source>
</evidence>
<accession>A0AA90NB92</accession>
<evidence type="ECO:0000313" key="4">
    <source>
        <dbReference type="Proteomes" id="UP001178281"/>
    </source>
</evidence>
<keyword evidence="2" id="KW-1133">Transmembrane helix</keyword>
<gene>
    <name evidence="3" type="ORF">Q7X28_14185</name>
</gene>
<sequence length="383" mass="39635">MNQNPPSNPGFPGADPYNPNESTQLRPTWQSGETPQYALQPPYGAPAQMPPQYPMPGPAAPKAPRPRWLLPSLLGGGAVLLVIILIAGVAIVRSAGGSSDSPGDTVKAYFAALQAGDAKKALSYGKEAPATTDLLTDEVLRKQTALAPIKDVTIVSSSADTFGKVHLTVTIGEVAYDEELMMEKAGSDWKLKTAAVKIEPSVSSDADKKALTILGKPLPASGVAYVFPGALDLGTSNKNLQAQSSKYSIDGGTGQASVKGLSAFSIGGSVRIAFGLSEAGKNSARQQIAATYAGCAASKDGMPAGCPQSDFFGADGSYTWTAPNADGIDLSDEVSNGTMTFRDNRPWAYTATSRDGRPLTGTDTAFTTGTITVTPDAVAVSVR</sequence>
<feature type="compositionally biased region" description="Polar residues" evidence="1">
    <location>
        <begin position="19"/>
        <end position="34"/>
    </location>
</feature>
<keyword evidence="4" id="KW-1185">Reference proteome</keyword>
<feature type="region of interest" description="Disordered" evidence="1">
    <location>
        <begin position="1"/>
        <end position="62"/>
    </location>
</feature>
<evidence type="ECO:0000256" key="1">
    <source>
        <dbReference type="SAM" id="MobiDB-lite"/>
    </source>
</evidence>
<dbReference type="RefSeq" id="WP_305111800.1">
    <property type="nucleotide sequence ID" value="NZ_JAUTIX010000005.1"/>
</dbReference>
<dbReference type="AlphaFoldDB" id="A0AA90NB92"/>
<comment type="caution">
    <text evidence="3">The sequence shown here is derived from an EMBL/GenBank/DDBJ whole genome shotgun (WGS) entry which is preliminary data.</text>
</comment>
<keyword evidence="2" id="KW-0472">Membrane</keyword>
<proteinExistence type="predicted"/>
<feature type="transmembrane region" description="Helical" evidence="2">
    <location>
        <begin position="68"/>
        <end position="92"/>
    </location>
</feature>
<protein>
    <recommendedName>
        <fullName evidence="5">DUF4878 domain-containing protein</fullName>
    </recommendedName>
</protein>
<organism evidence="3 4">
    <name type="scientific">Tsukamurella strandjordii</name>
    <dbReference type="NCBI Taxonomy" id="147577"/>
    <lineage>
        <taxon>Bacteria</taxon>
        <taxon>Bacillati</taxon>
        <taxon>Actinomycetota</taxon>
        <taxon>Actinomycetes</taxon>
        <taxon>Mycobacteriales</taxon>
        <taxon>Tsukamurellaceae</taxon>
        <taxon>Tsukamurella</taxon>
    </lineage>
</organism>
<name>A0AA90NB92_9ACTN</name>
<dbReference type="EMBL" id="JAUTIX010000005">
    <property type="protein sequence ID" value="MDP0399076.1"/>
    <property type="molecule type" value="Genomic_DNA"/>
</dbReference>
<keyword evidence="2" id="KW-0812">Transmembrane</keyword>
<feature type="compositionally biased region" description="Pro residues" evidence="1">
    <location>
        <begin position="48"/>
        <end position="62"/>
    </location>
</feature>
<dbReference type="Proteomes" id="UP001178281">
    <property type="component" value="Unassembled WGS sequence"/>
</dbReference>
<reference evidence="3" key="1">
    <citation type="submission" date="2023-08" db="EMBL/GenBank/DDBJ databases">
        <title>The draft genome of Tsukamurella strandjordii strain 050030.</title>
        <authorList>
            <person name="Zhao F."/>
            <person name="Feng Y."/>
            <person name="Zong Z."/>
        </authorList>
    </citation>
    <scope>NUCLEOTIDE SEQUENCE</scope>
    <source>
        <strain evidence="3">050030</strain>
    </source>
</reference>